<evidence type="ECO:0000313" key="1">
    <source>
        <dbReference type="EMBL" id="SPC08477.1"/>
    </source>
</evidence>
<dbReference type="EMBL" id="OGUU01000007">
    <property type="protein sequence ID" value="SPC08477.1"/>
    <property type="molecule type" value="Genomic_DNA"/>
</dbReference>
<protein>
    <submittedName>
        <fullName evidence="1">Uncharacterized protein</fullName>
    </submittedName>
</protein>
<organism evidence="1 2">
    <name type="scientific">Cupriavidus taiwanensis</name>
    <dbReference type="NCBI Taxonomy" id="164546"/>
    <lineage>
        <taxon>Bacteria</taxon>
        <taxon>Pseudomonadati</taxon>
        <taxon>Pseudomonadota</taxon>
        <taxon>Betaproteobacteria</taxon>
        <taxon>Burkholderiales</taxon>
        <taxon>Burkholderiaceae</taxon>
        <taxon>Cupriavidus</taxon>
    </lineage>
</organism>
<proteinExistence type="predicted"/>
<comment type="caution">
    <text evidence="1">The sequence shown here is derived from an EMBL/GenBank/DDBJ whole genome shotgun (WGS) entry which is preliminary data.</text>
</comment>
<dbReference type="AlphaFoldDB" id="A0A7Z7J571"/>
<accession>A0A7Z7J571</accession>
<sequence length="108" mass="12315">MWQLCNRDVRRRLPAGKVSRRIRPKASVSALGDGWLLTSKSKLQSLPKIRQALHRLTYLTLRLGVSKQEMVGIGRCQPRPPPCPNKGRCSLRWSYPDTRVRVARVAVL</sequence>
<dbReference type="Proteomes" id="UP000257139">
    <property type="component" value="Chromosome CBM2594_a"/>
</dbReference>
<evidence type="ECO:0000313" key="2">
    <source>
        <dbReference type="Proteomes" id="UP000257139"/>
    </source>
</evidence>
<name>A0A7Z7J571_9BURK</name>
<reference evidence="1 2" key="1">
    <citation type="submission" date="2018-01" db="EMBL/GenBank/DDBJ databases">
        <authorList>
            <person name="Clerissi C."/>
        </authorList>
    </citation>
    <scope>NUCLEOTIDE SEQUENCE [LARGE SCALE GENOMIC DNA]</scope>
    <source>
        <strain evidence="1">Cupriavidus taiwanensis STM 6021</strain>
    </source>
</reference>
<gene>
    <name evidence="1" type="ORF">CBM2594_A30063</name>
</gene>